<keyword evidence="2" id="KW-1185">Reference proteome</keyword>
<dbReference type="InterPro" id="IPR017162">
    <property type="entry name" value="UCP037266"/>
</dbReference>
<evidence type="ECO:0000313" key="1">
    <source>
        <dbReference type="EMBL" id="SEQ12280.1"/>
    </source>
</evidence>
<dbReference type="AlphaFoldDB" id="A0A1H9DFM3"/>
<gene>
    <name evidence="1" type="ORF">SAMN03080615_00527</name>
</gene>
<dbReference type="RefSeq" id="WP_091353522.1">
    <property type="nucleotide sequence ID" value="NZ_AP025284.1"/>
</dbReference>
<dbReference type="Proteomes" id="UP000198749">
    <property type="component" value="Unassembled WGS sequence"/>
</dbReference>
<dbReference type="InterPro" id="IPR036388">
    <property type="entry name" value="WH-like_DNA-bd_sf"/>
</dbReference>
<dbReference type="STRING" id="355243.SAMN03080615_00527"/>
<dbReference type="OrthoDB" id="5735527at2"/>
<organism evidence="1 2">
    <name type="scientific">Amphritea atlantica</name>
    <dbReference type="NCBI Taxonomy" id="355243"/>
    <lineage>
        <taxon>Bacteria</taxon>
        <taxon>Pseudomonadati</taxon>
        <taxon>Pseudomonadota</taxon>
        <taxon>Gammaproteobacteria</taxon>
        <taxon>Oceanospirillales</taxon>
        <taxon>Oceanospirillaceae</taxon>
        <taxon>Amphritea</taxon>
    </lineage>
</organism>
<protein>
    <recommendedName>
        <fullName evidence="3">Helix-turn-helix domain-containing protein</fullName>
    </recommendedName>
</protein>
<evidence type="ECO:0008006" key="3">
    <source>
        <dbReference type="Google" id="ProtNLM"/>
    </source>
</evidence>
<dbReference type="PIRSF" id="PIRSF037266">
    <property type="entry name" value="UCP037266"/>
    <property type="match status" value="1"/>
</dbReference>
<dbReference type="EMBL" id="FOGB01000001">
    <property type="protein sequence ID" value="SEQ12280.1"/>
    <property type="molecule type" value="Genomic_DNA"/>
</dbReference>
<proteinExistence type="predicted"/>
<sequence>MDNLNTTFARRLFISHLITTVDRPSVPVLMEKTGWPRRTIQDVIKAIPGMGVNIYFKQDGRRNNDGYYVIDHWGAINPDWLSQNIDDVKSTLNFN</sequence>
<dbReference type="Pfam" id="PF09904">
    <property type="entry name" value="HTH_43"/>
    <property type="match status" value="1"/>
</dbReference>
<name>A0A1H9DFM3_9GAMM</name>
<accession>A0A1H9DFM3</accession>
<reference evidence="2" key="1">
    <citation type="submission" date="2016-10" db="EMBL/GenBank/DDBJ databases">
        <authorList>
            <person name="Varghese N."/>
            <person name="Submissions S."/>
        </authorList>
    </citation>
    <scope>NUCLEOTIDE SEQUENCE [LARGE SCALE GENOMIC DNA]</scope>
    <source>
        <strain evidence="2">DSM 18887</strain>
    </source>
</reference>
<evidence type="ECO:0000313" key="2">
    <source>
        <dbReference type="Proteomes" id="UP000198749"/>
    </source>
</evidence>
<dbReference type="Gene3D" id="1.10.10.10">
    <property type="entry name" value="Winged helix-like DNA-binding domain superfamily/Winged helix DNA-binding domain"/>
    <property type="match status" value="1"/>
</dbReference>